<dbReference type="SUPFAM" id="SSF53335">
    <property type="entry name" value="S-adenosyl-L-methionine-dependent methyltransferases"/>
    <property type="match status" value="1"/>
</dbReference>
<dbReference type="PANTHER" id="PTHR43861:SF1">
    <property type="entry name" value="TRANS-ACONITATE 2-METHYLTRANSFERASE"/>
    <property type="match status" value="1"/>
</dbReference>
<reference evidence="2" key="1">
    <citation type="submission" date="2022-01" db="EMBL/GenBank/DDBJ databases">
        <authorList>
            <person name="King R."/>
        </authorList>
    </citation>
    <scope>NUCLEOTIDE SEQUENCE</scope>
</reference>
<dbReference type="InterPro" id="IPR025714">
    <property type="entry name" value="Methyltranfer_dom"/>
</dbReference>
<proteinExistence type="predicted"/>
<accession>A0A9N9S980</accession>
<feature type="domain" description="Methyltransferase" evidence="1">
    <location>
        <begin position="36"/>
        <end position="140"/>
    </location>
</feature>
<name>A0A9N9S980_9DIPT</name>
<dbReference type="EMBL" id="OU895880">
    <property type="protein sequence ID" value="CAG9811718.1"/>
    <property type="molecule type" value="Genomic_DNA"/>
</dbReference>
<keyword evidence="3" id="KW-1185">Reference proteome</keyword>
<dbReference type="Proteomes" id="UP001153620">
    <property type="component" value="Chromosome 4"/>
</dbReference>
<sequence length="271" mass="31298">MQNVELYSKNNNCQKSASRKFYNYFGDLLKAEFKNQEISLIDVGSGCGTILSEVTVGESGLKFAKIFGVDKSEKMVNFASETYGSDLMSFRYMDVIDKIPDDLMSEQFDMVTSFYCLHHVRDLKKAFETINGLLAVNGLFGCVFFTWHTFITAWDALTEKYPVMSNWRNRFTPLFAVDNPDEIIKNNLSESGFEIVKFIDDRNEFYNFSVPENMAKTLDAINPFFTSMSEEEQKQFSKDQMSKIFELQKSESLVEPFRVIYFVARKTKTCC</sequence>
<dbReference type="InterPro" id="IPR029063">
    <property type="entry name" value="SAM-dependent_MTases_sf"/>
</dbReference>
<dbReference type="OrthoDB" id="8300214at2759"/>
<gene>
    <name evidence="2" type="ORF">CHIRRI_LOCUS14525</name>
</gene>
<organism evidence="2 3">
    <name type="scientific">Chironomus riparius</name>
    <dbReference type="NCBI Taxonomy" id="315576"/>
    <lineage>
        <taxon>Eukaryota</taxon>
        <taxon>Metazoa</taxon>
        <taxon>Ecdysozoa</taxon>
        <taxon>Arthropoda</taxon>
        <taxon>Hexapoda</taxon>
        <taxon>Insecta</taxon>
        <taxon>Pterygota</taxon>
        <taxon>Neoptera</taxon>
        <taxon>Endopterygota</taxon>
        <taxon>Diptera</taxon>
        <taxon>Nematocera</taxon>
        <taxon>Chironomoidea</taxon>
        <taxon>Chironomidae</taxon>
        <taxon>Chironominae</taxon>
        <taxon>Chironomus</taxon>
    </lineage>
</organism>
<reference evidence="2" key="2">
    <citation type="submission" date="2022-10" db="EMBL/GenBank/DDBJ databases">
        <authorList>
            <consortium name="ENA_rothamsted_submissions"/>
            <consortium name="culmorum"/>
            <person name="King R."/>
        </authorList>
    </citation>
    <scope>NUCLEOTIDE SEQUENCE</scope>
</reference>
<evidence type="ECO:0000313" key="3">
    <source>
        <dbReference type="Proteomes" id="UP001153620"/>
    </source>
</evidence>
<dbReference type="PANTHER" id="PTHR43861">
    <property type="entry name" value="TRANS-ACONITATE 2-METHYLTRANSFERASE-RELATED"/>
    <property type="match status" value="1"/>
</dbReference>
<evidence type="ECO:0000313" key="2">
    <source>
        <dbReference type="EMBL" id="CAG9811718.1"/>
    </source>
</evidence>
<dbReference type="Gene3D" id="3.40.50.150">
    <property type="entry name" value="Vaccinia Virus protein VP39"/>
    <property type="match status" value="1"/>
</dbReference>
<dbReference type="CDD" id="cd02440">
    <property type="entry name" value="AdoMet_MTases"/>
    <property type="match status" value="1"/>
</dbReference>
<protein>
    <recommendedName>
        <fullName evidence="1">Methyltransferase domain-containing protein</fullName>
    </recommendedName>
</protein>
<dbReference type="Pfam" id="PF13847">
    <property type="entry name" value="Methyltransf_31"/>
    <property type="match status" value="1"/>
</dbReference>
<dbReference type="AlphaFoldDB" id="A0A9N9S980"/>
<evidence type="ECO:0000259" key="1">
    <source>
        <dbReference type="Pfam" id="PF13847"/>
    </source>
</evidence>